<protein>
    <recommendedName>
        <fullName evidence="7">Rubredoxin-like domain-containing protein</fullName>
    </recommendedName>
</protein>
<dbReference type="CDD" id="cd00729">
    <property type="entry name" value="rubredoxin_SM"/>
    <property type="match status" value="1"/>
</dbReference>
<gene>
    <name evidence="8" type="ORF">DENIS_0543</name>
</gene>
<proteinExistence type="predicted"/>
<evidence type="ECO:0000259" key="7">
    <source>
        <dbReference type="PROSITE" id="PS50903"/>
    </source>
</evidence>
<keyword evidence="2" id="KW-1134">Transmembrane beta strand</keyword>
<dbReference type="SUPFAM" id="SSF56954">
    <property type="entry name" value="Outer membrane efflux proteins (OEP)"/>
    <property type="match status" value="1"/>
</dbReference>
<dbReference type="Proteomes" id="UP000288096">
    <property type="component" value="Unassembled WGS sequence"/>
</dbReference>
<dbReference type="EMBL" id="BEXT01000001">
    <property type="protein sequence ID" value="GBC59604.1"/>
    <property type="molecule type" value="Genomic_DNA"/>
</dbReference>
<dbReference type="PROSITE" id="PS50903">
    <property type="entry name" value="RUBREDOXIN_LIKE"/>
    <property type="match status" value="1"/>
</dbReference>
<organism evidence="8 9">
    <name type="scientific">Desulfonema ishimotonii</name>
    <dbReference type="NCBI Taxonomy" id="45657"/>
    <lineage>
        <taxon>Bacteria</taxon>
        <taxon>Pseudomonadati</taxon>
        <taxon>Thermodesulfobacteriota</taxon>
        <taxon>Desulfobacteria</taxon>
        <taxon>Desulfobacterales</taxon>
        <taxon>Desulfococcaceae</taxon>
        <taxon>Desulfonema</taxon>
    </lineage>
</organism>
<dbReference type="Gene3D" id="2.20.28.10">
    <property type="match status" value="1"/>
</dbReference>
<feature type="domain" description="Rubredoxin-like" evidence="7">
    <location>
        <begin position="513"/>
        <end position="547"/>
    </location>
</feature>
<evidence type="ECO:0000256" key="1">
    <source>
        <dbReference type="ARBA" id="ARBA00004442"/>
    </source>
</evidence>
<comment type="subcellular location">
    <subcellularLocation>
        <location evidence="1">Cell outer membrane</location>
    </subcellularLocation>
</comment>
<dbReference type="InterPro" id="IPR048574">
    <property type="entry name" value="RUBY_RBDX"/>
</dbReference>
<keyword evidence="4" id="KW-0472">Membrane</keyword>
<dbReference type="OrthoDB" id="9764652at2"/>
<dbReference type="RefSeq" id="WP_124327105.1">
    <property type="nucleotide sequence ID" value="NZ_BEXT01000001.1"/>
</dbReference>
<dbReference type="PROSITE" id="PS51257">
    <property type="entry name" value="PROKAR_LIPOPROTEIN"/>
    <property type="match status" value="1"/>
</dbReference>
<evidence type="ECO:0000256" key="5">
    <source>
        <dbReference type="ARBA" id="ARBA00023237"/>
    </source>
</evidence>
<dbReference type="GO" id="GO:0005506">
    <property type="term" value="F:iron ion binding"/>
    <property type="evidence" value="ECO:0007669"/>
    <property type="project" value="InterPro"/>
</dbReference>
<reference evidence="9" key="2">
    <citation type="submission" date="2019-01" db="EMBL/GenBank/DDBJ databases">
        <title>Genome sequence of Desulfonema ishimotonii strain Tokyo 01.</title>
        <authorList>
            <person name="Fukui M."/>
        </authorList>
    </citation>
    <scope>NUCLEOTIDE SEQUENCE [LARGE SCALE GENOMIC DNA]</scope>
    <source>
        <strain evidence="9">Tokyo 01</strain>
    </source>
</reference>
<evidence type="ECO:0000256" key="6">
    <source>
        <dbReference type="SAM" id="Coils"/>
    </source>
</evidence>
<dbReference type="AlphaFoldDB" id="A0A401FRL5"/>
<dbReference type="InterPro" id="IPR051906">
    <property type="entry name" value="TolC-like"/>
</dbReference>
<sequence length="680" mass="76783">MGEKKNRSEKGILWAGGRVFFLLLCAILVLSSCAKAPTPQEMETTREENARKDVELIKPSMEYGNFGEKPLTLEDAIHYALANNLELRIAKLNEEIANKNTVVEKLKMLPSLRADYKWRRRDLLRKTDSYNWLLDQDEPDYTVSELKENSWANLVLTWNVLDTLMAYVRSGQAQIQEEVLKQQRTRQAQQLALDVTRSYWHAAAVEDALDYVHVVENDLKSIKKRMEGAVSRGSYDRMAAADAEMRLKELELTIRQLQANLSKERLELARLMGLNQNVQFTLARPPIKPIVAALPHTKELSIDRLEEYALLHRPELFVGDMQVLIQKEEAKNKVLAMFPGISVFAGTHWEDNRLLLSHNWNTVGAAVGLEILDLPAKYVSYKGQQKAIEMAKAQRLMTTVGVITQVHIALLDYAIKVDRFRLLDETYSLSHNLYQMAIEKQRSGRLPELAVTQRHLEEMAAKLRRDEAVVELLVAHRRLCVSIGVNPLECGQTDVMASAGQTDSYNYTATTGMKKWRCVECGYIHTGAEPPEVCPICGAGRDAFIEVSDDAAGTTPPAGSGDDLSGWGDNRAYIPADQVSKEVDSPGYAGPASDRFLWQVQMGAFVEHGRSAKRLDEVKGLTERLLDSRDAVITSKRVRGNNFNRVRVRGLTEPQARQLAREMANRGMDYWVIPPNSIHW</sequence>
<evidence type="ECO:0000313" key="9">
    <source>
        <dbReference type="Proteomes" id="UP000288096"/>
    </source>
</evidence>
<dbReference type="PANTHER" id="PTHR30026">
    <property type="entry name" value="OUTER MEMBRANE PROTEIN TOLC"/>
    <property type="match status" value="1"/>
</dbReference>
<dbReference type="GO" id="GO:0015288">
    <property type="term" value="F:porin activity"/>
    <property type="evidence" value="ECO:0007669"/>
    <property type="project" value="TreeGrafter"/>
</dbReference>
<evidence type="ECO:0000256" key="2">
    <source>
        <dbReference type="ARBA" id="ARBA00022452"/>
    </source>
</evidence>
<reference evidence="9" key="1">
    <citation type="submission" date="2017-11" db="EMBL/GenBank/DDBJ databases">
        <authorList>
            <person name="Watanabe M."/>
            <person name="Kojima H."/>
        </authorList>
    </citation>
    <scope>NUCLEOTIDE SEQUENCE [LARGE SCALE GENOMIC DNA]</scope>
    <source>
        <strain evidence="9">Tokyo 01</strain>
    </source>
</reference>
<dbReference type="GO" id="GO:0015562">
    <property type="term" value="F:efflux transmembrane transporter activity"/>
    <property type="evidence" value="ECO:0007669"/>
    <property type="project" value="InterPro"/>
</dbReference>
<dbReference type="Pfam" id="PF21349">
    <property type="entry name" value="RUBY_RBDX"/>
    <property type="match status" value="1"/>
</dbReference>
<feature type="coiled-coil region" evidence="6">
    <location>
        <begin position="82"/>
        <end position="109"/>
    </location>
</feature>
<dbReference type="SUPFAM" id="SSF57802">
    <property type="entry name" value="Rubredoxin-like"/>
    <property type="match status" value="1"/>
</dbReference>
<dbReference type="InterPro" id="IPR024934">
    <property type="entry name" value="Rubredoxin-like_dom"/>
</dbReference>
<dbReference type="GO" id="GO:1990281">
    <property type="term" value="C:efflux pump complex"/>
    <property type="evidence" value="ECO:0007669"/>
    <property type="project" value="TreeGrafter"/>
</dbReference>
<keyword evidence="3" id="KW-0812">Transmembrane</keyword>
<keyword evidence="9" id="KW-1185">Reference proteome</keyword>
<evidence type="ECO:0000313" key="8">
    <source>
        <dbReference type="EMBL" id="GBC59604.1"/>
    </source>
</evidence>
<comment type="caution">
    <text evidence="8">The sequence shown here is derived from an EMBL/GenBank/DDBJ whole genome shotgun (WGS) entry which is preliminary data.</text>
</comment>
<keyword evidence="6" id="KW-0175">Coiled coil</keyword>
<dbReference type="PANTHER" id="PTHR30026:SF20">
    <property type="entry name" value="OUTER MEMBRANE PROTEIN TOLC"/>
    <property type="match status" value="1"/>
</dbReference>
<evidence type="ECO:0000256" key="3">
    <source>
        <dbReference type="ARBA" id="ARBA00022692"/>
    </source>
</evidence>
<dbReference type="Gene3D" id="1.20.1600.10">
    <property type="entry name" value="Outer membrane efflux proteins (OEP)"/>
    <property type="match status" value="1"/>
</dbReference>
<feature type="coiled-coil region" evidence="6">
    <location>
        <begin position="240"/>
        <end position="274"/>
    </location>
</feature>
<accession>A0A401FRL5</accession>
<evidence type="ECO:0000256" key="4">
    <source>
        <dbReference type="ARBA" id="ARBA00023136"/>
    </source>
</evidence>
<name>A0A401FRL5_9BACT</name>
<dbReference type="GO" id="GO:0009279">
    <property type="term" value="C:cell outer membrane"/>
    <property type="evidence" value="ECO:0007669"/>
    <property type="project" value="UniProtKB-SubCell"/>
</dbReference>
<keyword evidence="5" id="KW-0998">Cell outer membrane</keyword>